<gene>
    <name evidence="1" type="ORF">SMSP2_02965</name>
</gene>
<keyword evidence="2" id="KW-1185">Reference proteome</keyword>
<proteinExistence type="predicted"/>
<name>A0A1Q2MIN7_9BACT</name>
<dbReference type="KEGG" id="pbas:SMSP2_02965"/>
<dbReference type="EMBL" id="CP019646">
    <property type="protein sequence ID" value="AQQ72575.1"/>
    <property type="molecule type" value="Genomic_DNA"/>
</dbReference>
<organism evidence="1 2">
    <name type="scientific">Limihaloglobus sulfuriphilus</name>
    <dbReference type="NCBI Taxonomy" id="1851148"/>
    <lineage>
        <taxon>Bacteria</taxon>
        <taxon>Pseudomonadati</taxon>
        <taxon>Planctomycetota</taxon>
        <taxon>Phycisphaerae</taxon>
        <taxon>Sedimentisphaerales</taxon>
        <taxon>Sedimentisphaeraceae</taxon>
        <taxon>Limihaloglobus</taxon>
    </lineage>
</organism>
<sequence>MIISKIQAVIYLKLILAFFTLAGGCRGSQPRAFIDGGRGRLDNGTVKIAADKKFGGAIIWASQSGSDKNMINNHDKGRQIQQSYYAGKSLDRKQDGQSESWSPWPWNPVQAGNFDGDRSIVLNFECLEDNTMLYSCCQPRLWDMNEELAKCRLHQWMSFEKGMDNVIRVKNTIECFRGSDDIWGPPQARSQELPAVYAIRSMSKLVIYDGDKPWRNKPLTTVKYGPDDDWIWTRQSPTEPWAACIDPKTGIGLGIYSPETGKTWNMGWVGSAGGGGEFDAATMHFAPLAQWKLGPDSSKSYTYWIIIGKLEVIREKVYNLHFKFNAEDKP</sequence>
<protein>
    <submittedName>
        <fullName evidence="1">Uncharacterized protein</fullName>
    </submittedName>
</protein>
<reference evidence="2" key="1">
    <citation type="submission" date="2017-02" db="EMBL/GenBank/DDBJ databases">
        <title>Comparative genomics and description of representatives of a novel lineage of planctomycetes thriving in anoxic sediments.</title>
        <authorList>
            <person name="Spring S."/>
            <person name="Bunk B."/>
            <person name="Sproer C."/>
        </authorList>
    </citation>
    <scope>NUCLEOTIDE SEQUENCE [LARGE SCALE GENOMIC DNA]</scope>
    <source>
        <strain evidence="2">SM-Chi-D1</strain>
    </source>
</reference>
<evidence type="ECO:0000313" key="1">
    <source>
        <dbReference type="EMBL" id="AQQ72575.1"/>
    </source>
</evidence>
<dbReference type="PROSITE" id="PS51257">
    <property type="entry name" value="PROKAR_LIPOPROTEIN"/>
    <property type="match status" value="1"/>
</dbReference>
<dbReference type="AlphaFoldDB" id="A0A1Q2MIN7"/>
<dbReference type="Proteomes" id="UP000188181">
    <property type="component" value="Chromosome"/>
</dbReference>
<dbReference type="STRING" id="1851148.SMSP2_02965"/>
<accession>A0A1Q2MIN7</accession>
<evidence type="ECO:0000313" key="2">
    <source>
        <dbReference type="Proteomes" id="UP000188181"/>
    </source>
</evidence>
<dbReference type="RefSeq" id="WP_146684754.1">
    <property type="nucleotide sequence ID" value="NZ_CP019646.1"/>
</dbReference>
<dbReference type="OrthoDB" id="187419at2"/>